<name>A0A432ZYX0_9FUNG</name>
<dbReference type="SUPFAM" id="SSF52540">
    <property type="entry name" value="P-loop containing nucleoside triphosphate hydrolases"/>
    <property type="match status" value="1"/>
</dbReference>
<evidence type="ECO:0000313" key="2">
    <source>
        <dbReference type="Proteomes" id="UP000268093"/>
    </source>
</evidence>
<dbReference type="AlphaFoldDB" id="A0A432ZYX0"/>
<dbReference type="OrthoDB" id="2420447at2759"/>
<proteinExistence type="predicted"/>
<keyword evidence="2" id="KW-1185">Reference proteome</keyword>
<gene>
    <name evidence="1" type="ORF">BC936DRAFT_143461</name>
</gene>
<dbReference type="InterPro" id="IPR027417">
    <property type="entry name" value="P-loop_NTPase"/>
</dbReference>
<comment type="caution">
    <text evidence="1">The sequence shown here is derived from an EMBL/GenBank/DDBJ whole genome shotgun (WGS) entry which is preliminary data.</text>
</comment>
<dbReference type="EMBL" id="RBNI01026949">
    <property type="protein sequence ID" value="RUO95674.1"/>
    <property type="molecule type" value="Genomic_DNA"/>
</dbReference>
<organism evidence="1 2">
    <name type="scientific">Jimgerdemannia flammicorona</name>
    <dbReference type="NCBI Taxonomy" id="994334"/>
    <lineage>
        <taxon>Eukaryota</taxon>
        <taxon>Fungi</taxon>
        <taxon>Fungi incertae sedis</taxon>
        <taxon>Mucoromycota</taxon>
        <taxon>Mucoromycotina</taxon>
        <taxon>Endogonomycetes</taxon>
        <taxon>Endogonales</taxon>
        <taxon>Endogonaceae</taxon>
        <taxon>Jimgerdemannia</taxon>
    </lineage>
</organism>
<accession>A0A432ZYX0</accession>
<evidence type="ECO:0000313" key="1">
    <source>
        <dbReference type="EMBL" id="RUO95674.1"/>
    </source>
</evidence>
<dbReference type="Proteomes" id="UP000268093">
    <property type="component" value="Unassembled WGS sequence"/>
</dbReference>
<reference evidence="1 2" key="1">
    <citation type="journal article" date="2018" name="New Phytol.">
        <title>Phylogenomics of Endogonaceae and evolution of mycorrhizas within Mucoromycota.</title>
        <authorList>
            <person name="Chang Y."/>
            <person name="Desiro A."/>
            <person name="Na H."/>
            <person name="Sandor L."/>
            <person name="Lipzen A."/>
            <person name="Clum A."/>
            <person name="Barry K."/>
            <person name="Grigoriev I.V."/>
            <person name="Martin F.M."/>
            <person name="Stajich J.E."/>
            <person name="Smith M.E."/>
            <person name="Bonito G."/>
            <person name="Spatafora J.W."/>
        </authorList>
    </citation>
    <scope>NUCLEOTIDE SEQUENCE [LARGE SCALE GENOMIC DNA]</scope>
    <source>
        <strain evidence="1 2">GMNB39</strain>
    </source>
</reference>
<protein>
    <submittedName>
        <fullName evidence="1">Uncharacterized protein</fullName>
    </submittedName>
</protein>
<sequence length="386" mass="43452">MFGRVLELDPISSRGETLLQIVERNILHRHTIAMIGRSGAGKTATVVDLAKKHFVLYVVCSTSDPNFKNMIDEIDMDSPRQVEHRIELEFTARRIFLLLLFNMDPHITPEQYFYEQMNGGIETIARLVRMLRQYNPALVYDVSHDVETQLIKHLGTHALVIALDDAPVVINHISRKFFTLLCSLVSRMQATLVILGTSLSLMDEDHARVSVAGQSDRVNILNFPFCAVDGVEKMLNNTIDLSGCIITQPNLLTGRLGFSANVINFINDADHTIAKQAVLNRAVDLAINHAKSFLMSKVESLLDNYKACEVLCRMILAYKYENCNTAFEYPTEIDFTDKALCSVKGEAGDYSWTMDEPCVVDVVQQILYRHPEYAGMIVDIMSLMNG</sequence>